<dbReference type="PANTHER" id="PTHR10696">
    <property type="entry name" value="GAMMA-BUTYROBETAINE HYDROXYLASE-RELATED"/>
    <property type="match status" value="1"/>
</dbReference>
<dbReference type="Gene3D" id="3.60.130.10">
    <property type="entry name" value="Clavaminate synthase-like"/>
    <property type="match status" value="1"/>
</dbReference>
<protein>
    <recommendedName>
        <fullName evidence="3">TauD/TfdA-like domain-containing protein</fullName>
    </recommendedName>
</protein>
<dbReference type="InterPro" id="IPR042098">
    <property type="entry name" value="TauD-like_sf"/>
</dbReference>
<evidence type="ECO:0000259" key="3">
    <source>
        <dbReference type="Pfam" id="PF02668"/>
    </source>
</evidence>
<evidence type="ECO:0000313" key="4">
    <source>
        <dbReference type="EMBL" id="SUZ50011.1"/>
    </source>
</evidence>
<dbReference type="InterPro" id="IPR050411">
    <property type="entry name" value="AlphaKG_dependent_hydroxylases"/>
</dbReference>
<dbReference type="GO" id="GO:0017000">
    <property type="term" value="P:antibiotic biosynthetic process"/>
    <property type="evidence" value="ECO:0007669"/>
    <property type="project" value="UniProtKB-KW"/>
</dbReference>
<keyword evidence="1" id="KW-0560">Oxidoreductase</keyword>
<dbReference type="EMBL" id="UINC01000147">
    <property type="protein sequence ID" value="SUZ50011.1"/>
    <property type="molecule type" value="Genomic_DNA"/>
</dbReference>
<dbReference type="AlphaFoldDB" id="A0A381N5Y6"/>
<name>A0A381N5Y6_9ZZZZ</name>
<evidence type="ECO:0000256" key="1">
    <source>
        <dbReference type="ARBA" id="ARBA00023002"/>
    </source>
</evidence>
<dbReference type="InterPro" id="IPR003819">
    <property type="entry name" value="TauD/TfdA-like"/>
</dbReference>
<feature type="domain" description="TauD/TfdA-like" evidence="3">
    <location>
        <begin position="71"/>
        <end position="308"/>
    </location>
</feature>
<dbReference type="Pfam" id="PF02668">
    <property type="entry name" value="TauD"/>
    <property type="match status" value="1"/>
</dbReference>
<proteinExistence type="predicted"/>
<keyword evidence="2" id="KW-0045">Antibiotic biosynthesis</keyword>
<evidence type="ECO:0000256" key="2">
    <source>
        <dbReference type="ARBA" id="ARBA00023194"/>
    </source>
</evidence>
<dbReference type="SUPFAM" id="SSF51197">
    <property type="entry name" value="Clavaminate synthase-like"/>
    <property type="match status" value="1"/>
</dbReference>
<gene>
    <name evidence="4" type="ORF">METZ01_LOCUS2865</name>
</gene>
<accession>A0A381N5Y6</accession>
<sequence>MLDTIISDHRAWMGENIQAGDWCVTVSDDANKELTDLVKALQRVPLPTLLLTPEDYQLPILQNTVQQARFILDEGCGFTVLKGLNLKDHDVNDIISFFWILGQLISRPVAQKFDGTMIYDVTDSGEEFGYGVRGSHTRVELNFHIDNAFGTTVPHYVGLLCWQTAQSGGVSRFCSLYSLHNRLLTDYPEILEVLYQPMIYDRQAEHHPQAAKTTLAPFFQWDGKRLLCRANISLIRKGYNVAGQTISSALEKALTVVEELLNDPAVWVETQLSPGDLHYLNNINIAHYRSGFIDHKGSDHKRHMYRTWHRDTGKQSYDG</sequence>
<dbReference type="GO" id="GO:0016491">
    <property type="term" value="F:oxidoreductase activity"/>
    <property type="evidence" value="ECO:0007669"/>
    <property type="project" value="UniProtKB-KW"/>
</dbReference>
<reference evidence="4" key="1">
    <citation type="submission" date="2018-05" db="EMBL/GenBank/DDBJ databases">
        <authorList>
            <person name="Lanie J.A."/>
            <person name="Ng W.-L."/>
            <person name="Kazmierczak K.M."/>
            <person name="Andrzejewski T.M."/>
            <person name="Davidsen T.M."/>
            <person name="Wayne K.J."/>
            <person name="Tettelin H."/>
            <person name="Glass J.I."/>
            <person name="Rusch D."/>
            <person name="Podicherti R."/>
            <person name="Tsui H.-C.T."/>
            <person name="Winkler M.E."/>
        </authorList>
    </citation>
    <scope>NUCLEOTIDE SEQUENCE</scope>
</reference>
<dbReference type="PANTHER" id="PTHR10696:SF56">
    <property type="entry name" value="TAUD_TFDA-LIKE DOMAIN-CONTAINING PROTEIN"/>
    <property type="match status" value="1"/>
</dbReference>
<organism evidence="4">
    <name type="scientific">marine metagenome</name>
    <dbReference type="NCBI Taxonomy" id="408172"/>
    <lineage>
        <taxon>unclassified sequences</taxon>
        <taxon>metagenomes</taxon>
        <taxon>ecological metagenomes</taxon>
    </lineage>
</organism>